<keyword evidence="2" id="KW-1133">Transmembrane helix</keyword>
<feature type="transmembrane region" description="Helical" evidence="2">
    <location>
        <begin position="325"/>
        <end position="341"/>
    </location>
</feature>
<name>A0AAD6SEJ3_9AGAR</name>
<proteinExistence type="predicted"/>
<feature type="region of interest" description="Disordered" evidence="1">
    <location>
        <begin position="42"/>
        <end position="109"/>
    </location>
</feature>
<dbReference type="EMBL" id="JARJCM010000156">
    <property type="protein sequence ID" value="KAJ7025286.1"/>
    <property type="molecule type" value="Genomic_DNA"/>
</dbReference>
<evidence type="ECO:0000256" key="2">
    <source>
        <dbReference type="SAM" id="Phobius"/>
    </source>
</evidence>
<organism evidence="3 4">
    <name type="scientific">Mycena alexandri</name>
    <dbReference type="NCBI Taxonomy" id="1745969"/>
    <lineage>
        <taxon>Eukaryota</taxon>
        <taxon>Fungi</taxon>
        <taxon>Dikarya</taxon>
        <taxon>Basidiomycota</taxon>
        <taxon>Agaricomycotina</taxon>
        <taxon>Agaricomycetes</taxon>
        <taxon>Agaricomycetidae</taxon>
        <taxon>Agaricales</taxon>
        <taxon>Marasmiineae</taxon>
        <taxon>Mycenaceae</taxon>
        <taxon>Mycena</taxon>
    </lineage>
</organism>
<gene>
    <name evidence="3" type="ORF">C8F04DRAFT_1400724</name>
</gene>
<evidence type="ECO:0000313" key="3">
    <source>
        <dbReference type="EMBL" id="KAJ7025286.1"/>
    </source>
</evidence>
<accession>A0AAD6SEJ3</accession>
<feature type="transmembrane region" description="Helical" evidence="2">
    <location>
        <begin position="348"/>
        <end position="369"/>
    </location>
</feature>
<feature type="compositionally biased region" description="Polar residues" evidence="1">
    <location>
        <begin position="95"/>
        <end position="108"/>
    </location>
</feature>
<keyword evidence="2" id="KW-0812">Transmembrane</keyword>
<evidence type="ECO:0000256" key="1">
    <source>
        <dbReference type="SAM" id="MobiDB-lite"/>
    </source>
</evidence>
<feature type="transmembrane region" description="Helical" evidence="2">
    <location>
        <begin position="375"/>
        <end position="396"/>
    </location>
</feature>
<keyword evidence="2" id="KW-0472">Membrane</keyword>
<reference evidence="3" key="1">
    <citation type="submission" date="2023-03" db="EMBL/GenBank/DDBJ databases">
        <title>Massive genome expansion in bonnet fungi (Mycena s.s.) driven by repeated elements and novel gene families across ecological guilds.</title>
        <authorList>
            <consortium name="Lawrence Berkeley National Laboratory"/>
            <person name="Harder C.B."/>
            <person name="Miyauchi S."/>
            <person name="Viragh M."/>
            <person name="Kuo A."/>
            <person name="Thoen E."/>
            <person name="Andreopoulos B."/>
            <person name="Lu D."/>
            <person name="Skrede I."/>
            <person name="Drula E."/>
            <person name="Henrissat B."/>
            <person name="Morin E."/>
            <person name="Kohler A."/>
            <person name="Barry K."/>
            <person name="LaButti K."/>
            <person name="Morin E."/>
            <person name="Salamov A."/>
            <person name="Lipzen A."/>
            <person name="Mereny Z."/>
            <person name="Hegedus B."/>
            <person name="Baldrian P."/>
            <person name="Stursova M."/>
            <person name="Weitz H."/>
            <person name="Taylor A."/>
            <person name="Grigoriev I.V."/>
            <person name="Nagy L.G."/>
            <person name="Martin F."/>
            <person name="Kauserud H."/>
        </authorList>
    </citation>
    <scope>NUCLEOTIDE SEQUENCE</scope>
    <source>
        <strain evidence="3">CBHHK200</strain>
    </source>
</reference>
<evidence type="ECO:0000313" key="4">
    <source>
        <dbReference type="Proteomes" id="UP001218188"/>
    </source>
</evidence>
<dbReference type="Proteomes" id="UP001218188">
    <property type="component" value="Unassembled WGS sequence"/>
</dbReference>
<feature type="compositionally biased region" description="Pro residues" evidence="1">
    <location>
        <begin position="59"/>
        <end position="68"/>
    </location>
</feature>
<keyword evidence="4" id="KW-1185">Reference proteome</keyword>
<feature type="non-terminal residue" evidence="3">
    <location>
        <position position="1"/>
    </location>
</feature>
<protein>
    <submittedName>
        <fullName evidence="3">Uncharacterized protein</fullName>
    </submittedName>
</protein>
<feature type="compositionally biased region" description="Pro residues" evidence="1">
    <location>
        <begin position="74"/>
        <end position="84"/>
    </location>
</feature>
<dbReference type="AlphaFoldDB" id="A0AAD6SEJ3"/>
<sequence length="449" mass="50263">MPLGPISRQAIHVLIAGLGSSLFPSCHRRPTKDDDILWESKATGRHQRDPSHHLAALAPFPPESPPTPLSSSPPSLPLPTPPSATAPEEGVFEELSSQQTTWTPSNNAHHARLPVPHRLLLARLSAHAPQRRDEAVLRGAYRVLGAAVDVAADTRSGLRDLDVGDGCGCAPVAPCSWASRKVGARVRCAAHLRPFLTFAPHVCTILRLMRCARCPLFLAGGLYIVHFDPSLFLGVTCAYLSHIRTRYSSVLLLGLAKRCSDYWEYMVHHVVGQLVLPHHPRHRRLCEHGRARSVARGASPPPSPYLSFFLFFLPFPHVFFFSRRFLPFVFLSFFSSHVLPFSRSNSRFFFFLSSFLFSISRSISPYLSFLPMSFIFFHVFLFSRLIYISPFLSSFLPMSSFSRVRFLLSPFWPSSFSRSFLPAISRHRHRVTRDASRAKPLSGPRAGCG</sequence>
<comment type="caution">
    <text evidence="3">The sequence shown here is derived from an EMBL/GenBank/DDBJ whole genome shotgun (WGS) entry which is preliminary data.</text>
</comment>